<sequence>MGRWRMIRQSVCRRRRWLESQSRRNVHIYALRKADSDRRRRSILFIQNIEWV</sequence>
<evidence type="ECO:0000256" key="2">
    <source>
        <dbReference type="ARBA" id="ARBA00044192"/>
    </source>
</evidence>
<gene>
    <name evidence="3" type="ORF">Xhom_03306</name>
</gene>
<evidence type="ECO:0000256" key="1">
    <source>
        <dbReference type="ARBA" id="ARBA00043959"/>
    </source>
</evidence>
<comment type="similarity">
    <text evidence="1">Belongs to the YciY family.</text>
</comment>
<dbReference type="InterPro" id="IPR049586">
    <property type="entry name" value="YciY"/>
</dbReference>
<organism evidence="3 4">
    <name type="scientific">Xenorhabdus hominickii</name>
    <dbReference type="NCBI Taxonomy" id="351679"/>
    <lineage>
        <taxon>Bacteria</taxon>
        <taxon>Pseudomonadati</taxon>
        <taxon>Pseudomonadota</taxon>
        <taxon>Gammaproteobacteria</taxon>
        <taxon>Enterobacterales</taxon>
        <taxon>Morganellaceae</taxon>
        <taxon>Xenorhabdus</taxon>
    </lineage>
</organism>
<comment type="caution">
    <text evidence="3">The sequence shown here is derived from an EMBL/GenBank/DDBJ whole genome shotgun (WGS) entry which is preliminary data.</text>
</comment>
<reference evidence="3 4" key="1">
    <citation type="journal article" date="2017" name="Nat. Microbiol.">
        <title>Natural product diversity associated with the nematode symbionts Photorhabdus and Xenorhabdus.</title>
        <authorList>
            <person name="Tobias N.J."/>
            <person name="Wolff H."/>
            <person name="Djahanschiri B."/>
            <person name="Grundmann F."/>
            <person name="Kronenwerth M."/>
            <person name="Shi Y.M."/>
            <person name="Simonyi S."/>
            <person name="Grun P."/>
            <person name="Shapiro-Ilan D."/>
            <person name="Pidot S.J."/>
            <person name="Stinear T.P."/>
            <person name="Ebersberger I."/>
            <person name="Bode H.B."/>
        </authorList>
    </citation>
    <scope>NUCLEOTIDE SEQUENCE [LARGE SCALE GENOMIC DNA]</scope>
    <source>
        <strain evidence="3 4">DSM 17903</strain>
    </source>
</reference>
<protein>
    <recommendedName>
        <fullName evidence="2">Uncharacterized protein YciY</fullName>
    </recommendedName>
</protein>
<dbReference type="NCBIfam" id="NF033701">
    <property type="entry name" value="yciY_fam"/>
    <property type="match status" value="1"/>
</dbReference>
<dbReference type="AlphaFoldDB" id="A0A2G0Q4S8"/>
<dbReference type="Pfam" id="PF26518">
    <property type="entry name" value="YciY"/>
    <property type="match status" value="1"/>
</dbReference>
<evidence type="ECO:0000313" key="3">
    <source>
        <dbReference type="EMBL" id="PHM54230.1"/>
    </source>
</evidence>
<dbReference type="Proteomes" id="UP000225433">
    <property type="component" value="Unassembled WGS sequence"/>
</dbReference>
<proteinExistence type="inferred from homology"/>
<evidence type="ECO:0000313" key="4">
    <source>
        <dbReference type="Proteomes" id="UP000225433"/>
    </source>
</evidence>
<dbReference type="EMBL" id="NJAI01000005">
    <property type="protein sequence ID" value="PHM54230.1"/>
    <property type="molecule type" value="Genomic_DNA"/>
</dbReference>
<accession>A0A2G0Q4S8</accession>
<name>A0A2G0Q4S8_XENHO</name>